<dbReference type="OrthoDB" id="116799at2"/>
<evidence type="ECO:0000313" key="2">
    <source>
        <dbReference type="EMBL" id="SDE22883.1"/>
    </source>
</evidence>
<dbReference type="GO" id="GO:0009312">
    <property type="term" value="P:oligosaccharide biosynthetic process"/>
    <property type="evidence" value="ECO:0007669"/>
    <property type="project" value="InterPro"/>
</dbReference>
<dbReference type="GO" id="GO:0016811">
    <property type="term" value="F:hydrolase activity, acting on carbon-nitrogen (but not peptide) bonds, in linear amides"/>
    <property type="evidence" value="ECO:0007669"/>
    <property type="project" value="TreeGrafter"/>
</dbReference>
<dbReference type="InterPro" id="IPR008715">
    <property type="entry name" value="SAM-MeTfrase_NodS-like"/>
</dbReference>
<evidence type="ECO:0000313" key="3">
    <source>
        <dbReference type="Proteomes" id="UP000199034"/>
    </source>
</evidence>
<dbReference type="Pfam" id="PF05401">
    <property type="entry name" value="NodS"/>
    <property type="match status" value="1"/>
</dbReference>
<dbReference type="Gene3D" id="3.40.50.150">
    <property type="entry name" value="Vaccinia Virus protein VP39"/>
    <property type="match status" value="1"/>
</dbReference>
<dbReference type="Proteomes" id="UP000199034">
    <property type="component" value="Unassembled WGS sequence"/>
</dbReference>
<dbReference type="Gene3D" id="3.40.50.10320">
    <property type="entry name" value="LmbE-like"/>
    <property type="match status" value="1"/>
</dbReference>
<proteinExistence type="predicted"/>
<reference evidence="2 3" key="1">
    <citation type="submission" date="2016-10" db="EMBL/GenBank/DDBJ databases">
        <authorList>
            <person name="de Groot N.N."/>
        </authorList>
    </citation>
    <scope>NUCLEOTIDE SEQUENCE [LARGE SCALE GENOMIC DNA]</scope>
    <source>
        <strain evidence="2 3">CGMCC 4.6858</strain>
    </source>
</reference>
<keyword evidence="1" id="KW-0862">Zinc</keyword>
<dbReference type="InterPro" id="IPR029063">
    <property type="entry name" value="SAM-dependent_MTases_sf"/>
</dbReference>
<dbReference type="Pfam" id="PF02585">
    <property type="entry name" value="PIG-L"/>
    <property type="match status" value="1"/>
</dbReference>
<keyword evidence="3" id="KW-1185">Reference proteome</keyword>
<protein>
    <submittedName>
        <fullName evidence="2">N-acetylglucosaminyl deacetylase, LmbE family</fullName>
    </submittedName>
</protein>
<sequence length="447" mass="47689">MVTFAHHLPGTPPLGWTGHPRHGDVPELDLSDVDRLVVVAAHPDDESLGAGGLLARADRAGWVVDVVAATDGEASHPDSPTHTPERLAAVRRGELQDAVAAAAPSARVRMLGLPDGGLAGHEDHLARTLVDLVGDGRRTLLVAPWRRDAHPDHEAAGRAAATAAARTGARLLEYPVWFWHWGDPEDAPWTDLRSHTLADADRDARERAQAAHRSQVAPLSDRPGDEVLLAPELLEHFAGPRELFIAERPYDAALDDLHAVEADPWGADTRLYEARKRALLLAALPRARFRHGLEVGSSTGALAADLAERCDELLVLDASPSAVAAARERLAGSAGVTVRRGAVPAQWPAPPAGGFDLVVLSEVGYFLSPVDLDDVVELVRATLAVDGVLVLAHWRHEVEGWPLDGPAVHATVVAAGVRPVVARYVDRDVELLVLADPAVLPDPRAEA</sequence>
<dbReference type="InterPro" id="IPR003737">
    <property type="entry name" value="GlcNAc_PI_deacetylase-related"/>
</dbReference>
<dbReference type="EMBL" id="FMZM01000017">
    <property type="protein sequence ID" value="SDE22883.1"/>
    <property type="molecule type" value="Genomic_DNA"/>
</dbReference>
<dbReference type="AlphaFoldDB" id="A0A1G7B798"/>
<gene>
    <name evidence="2" type="ORF">SAMN05421872_11759</name>
</gene>
<dbReference type="PANTHER" id="PTHR12993:SF29">
    <property type="entry name" value="BLR3841 PROTEIN"/>
    <property type="match status" value="1"/>
</dbReference>
<dbReference type="GO" id="GO:0016137">
    <property type="term" value="P:glycoside metabolic process"/>
    <property type="evidence" value="ECO:0007669"/>
    <property type="project" value="UniProtKB-ARBA"/>
</dbReference>
<evidence type="ECO:0000256" key="1">
    <source>
        <dbReference type="ARBA" id="ARBA00022833"/>
    </source>
</evidence>
<name>A0A1G7B798_9ACTN</name>
<organism evidence="2 3">
    <name type="scientific">Nocardioides lianchengensis</name>
    <dbReference type="NCBI Taxonomy" id="1045774"/>
    <lineage>
        <taxon>Bacteria</taxon>
        <taxon>Bacillati</taxon>
        <taxon>Actinomycetota</taxon>
        <taxon>Actinomycetes</taxon>
        <taxon>Propionibacteriales</taxon>
        <taxon>Nocardioidaceae</taxon>
        <taxon>Nocardioides</taxon>
    </lineage>
</organism>
<dbReference type="SUPFAM" id="SSF53335">
    <property type="entry name" value="S-adenosyl-L-methionine-dependent methyltransferases"/>
    <property type="match status" value="1"/>
</dbReference>
<dbReference type="InterPro" id="IPR024078">
    <property type="entry name" value="LmbE-like_dom_sf"/>
</dbReference>
<dbReference type="CDD" id="cd02440">
    <property type="entry name" value="AdoMet_MTases"/>
    <property type="match status" value="1"/>
</dbReference>
<dbReference type="STRING" id="1045774.SAMN05421872_11759"/>
<accession>A0A1G7B798</accession>
<dbReference type="PANTHER" id="PTHR12993">
    <property type="entry name" value="N-ACETYLGLUCOSAMINYL-PHOSPHATIDYLINOSITOL DE-N-ACETYLASE-RELATED"/>
    <property type="match status" value="1"/>
</dbReference>
<dbReference type="SUPFAM" id="SSF102588">
    <property type="entry name" value="LmbE-like"/>
    <property type="match status" value="1"/>
</dbReference>
<dbReference type="GO" id="GO:0008757">
    <property type="term" value="F:S-adenosylmethionine-dependent methyltransferase activity"/>
    <property type="evidence" value="ECO:0007669"/>
    <property type="project" value="InterPro"/>
</dbReference>
<dbReference type="RefSeq" id="WP_090860817.1">
    <property type="nucleotide sequence ID" value="NZ_FMZM01000017.1"/>
</dbReference>